<reference evidence="1" key="1">
    <citation type="journal article" date="2025" name="Int. J. Syst. Evol. Microbiol.">
        <title>Inconstantimicrobium mannanitabidum sp. nov., a novel member of the family Clostridiaceae isolated from anoxic soil under the treatment of reductive soil disinfestation.</title>
        <authorList>
            <person name="Ueki A."/>
            <person name="Tonouchi A."/>
            <person name="Honma S."/>
            <person name="Kaku N."/>
            <person name="Ueki K."/>
        </authorList>
    </citation>
    <scope>NUCLEOTIDE SEQUENCE</scope>
    <source>
        <strain evidence="1">TW13</strain>
    </source>
</reference>
<dbReference type="EMBL" id="BROD01000001">
    <property type="protein sequence ID" value="GKX65044.1"/>
    <property type="molecule type" value="Genomic_DNA"/>
</dbReference>
<gene>
    <name evidence="1" type="ORF">rsdtw13_03020</name>
</gene>
<organism evidence="1 2">
    <name type="scientific">Inconstantimicrobium mannanitabidum</name>
    <dbReference type="NCBI Taxonomy" id="1604901"/>
    <lineage>
        <taxon>Bacteria</taxon>
        <taxon>Bacillati</taxon>
        <taxon>Bacillota</taxon>
        <taxon>Clostridia</taxon>
        <taxon>Eubacteriales</taxon>
        <taxon>Clostridiaceae</taxon>
        <taxon>Inconstantimicrobium</taxon>
    </lineage>
</organism>
<protein>
    <submittedName>
        <fullName evidence="1">Methyl-accepting chemotaxis protein</fullName>
    </submittedName>
</protein>
<evidence type="ECO:0000313" key="1">
    <source>
        <dbReference type="EMBL" id="GKX65044.1"/>
    </source>
</evidence>
<name>A0ACB5R7Q1_9CLOT</name>
<proteinExistence type="predicted"/>
<accession>A0ACB5R7Q1</accession>
<dbReference type="Proteomes" id="UP001058074">
    <property type="component" value="Unassembled WGS sequence"/>
</dbReference>
<comment type="caution">
    <text evidence="1">The sequence shown here is derived from an EMBL/GenBank/DDBJ whole genome shotgun (WGS) entry which is preliminary data.</text>
</comment>
<keyword evidence="2" id="KW-1185">Reference proteome</keyword>
<sequence length="669" mass="73448">MKFRNKLLTKLIGSISLLVILPIISLGCISVYKSKSSLEQTLKLASKQTLKEVNKGFSNRVETISRQVNVLTKDDDIPDLTDSEVEHKTTVGYVQQSMKVTKETNEGILNAYYAGEYGEIILDSKVMNIKDFNFKERDWYKLAKEANGKVIFTKPFKDNVTGKQIMTIAQAVMDSDNKFVGVVAIDLSLESMESYFKSTKLLNTGLIFLVDGDGNVILSNSNDKKGVKNFSELPVWNNVKSEAEGSYEWKDKQGKLDYISQETNQATSWKLIGMINGDEVRSNIRELNLAIVITMAIAIVAGVILGAIIALRIMKELNKVNRVIGKVANGDFTERVKVTVKDEFGILGNNVNSMVENVSELIQSVETTSQSLVEASINISSMSEETTASVSEVSHAIQEVANGATSQAQSSTSVSESVEALSNGMDEIAKETEGISNLSDKTEHLSSRGLRTISALREKSKKTKENSIETTSIVTDMVKSIEKINYISNAISEITEQTNLLSLNASIEAARAGESGRGFAVVAEEIRGLSEESRNSTNQIQSIVEEINSKANAAREAMIESTKLLEVQDTEMESTKALFNEIADSVVQLTEAIKKIKTLNEKINENKSEVAEQVESIASVSEETASVSEQVSASVQEVNATMDELTEYANNLESVANKLKIEISKFKFD</sequence>
<evidence type="ECO:0000313" key="2">
    <source>
        <dbReference type="Proteomes" id="UP001058074"/>
    </source>
</evidence>